<evidence type="ECO:0000256" key="3">
    <source>
        <dbReference type="ARBA" id="ARBA00023212"/>
    </source>
</evidence>
<dbReference type="InterPro" id="IPR034085">
    <property type="entry name" value="TOG"/>
</dbReference>
<dbReference type="GO" id="GO:0007026">
    <property type="term" value="P:negative regulation of microtubule depolymerization"/>
    <property type="evidence" value="ECO:0007669"/>
    <property type="project" value="UniProtKB-ARBA"/>
</dbReference>
<dbReference type="Pfam" id="PF21041">
    <property type="entry name" value="XMAP215_CLASP_TOG"/>
    <property type="match status" value="1"/>
</dbReference>
<feature type="region of interest" description="Disordered" evidence="4">
    <location>
        <begin position="242"/>
        <end position="284"/>
    </location>
</feature>
<dbReference type="GO" id="GO:0005876">
    <property type="term" value="C:spindle microtubule"/>
    <property type="evidence" value="ECO:0007669"/>
    <property type="project" value="TreeGrafter"/>
</dbReference>
<dbReference type="GO" id="GO:0005881">
    <property type="term" value="C:cytoplasmic microtubule"/>
    <property type="evidence" value="ECO:0007669"/>
    <property type="project" value="TreeGrafter"/>
</dbReference>
<evidence type="ECO:0000313" key="6">
    <source>
        <dbReference type="Proteomes" id="UP000694553"/>
    </source>
</evidence>
<dbReference type="Gene3D" id="1.25.10.10">
    <property type="entry name" value="Leucine-rich Repeat Variant"/>
    <property type="match status" value="1"/>
</dbReference>
<evidence type="ECO:0000256" key="1">
    <source>
        <dbReference type="ARBA" id="ARBA00004245"/>
    </source>
</evidence>
<reference evidence="6" key="1">
    <citation type="submission" date="2019-10" db="EMBL/GenBank/DDBJ databases">
        <title>Corvus moneduloides (New Caledonian crow) genome, bCorMon1, primary haplotype.</title>
        <authorList>
            <person name="Rutz C."/>
            <person name="Fungtammasan C."/>
            <person name="Mountcastle J."/>
            <person name="Formenti G."/>
            <person name="Chow W."/>
            <person name="Howe K."/>
            <person name="Steele M.P."/>
            <person name="Fernandes J."/>
            <person name="Gilbert M.T.P."/>
            <person name="Fedrigo O."/>
            <person name="Jarvis E.D."/>
            <person name="Gemmell N."/>
        </authorList>
    </citation>
    <scope>NUCLEOTIDE SEQUENCE [LARGE SCALE GENOMIC DNA]</scope>
</reference>
<evidence type="ECO:0000256" key="4">
    <source>
        <dbReference type="SAM" id="MobiDB-lite"/>
    </source>
</evidence>
<dbReference type="OMA" id="IVIFWHL"/>
<dbReference type="FunFam" id="1.25.10.10:FF:000031">
    <property type="entry name" value="CLIP-associating protein 1 isoform 2"/>
    <property type="match status" value="1"/>
</dbReference>
<dbReference type="InterPro" id="IPR016024">
    <property type="entry name" value="ARM-type_fold"/>
</dbReference>
<protein>
    <submittedName>
        <fullName evidence="5">Uncharacterized protein</fullName>
    </submittedName>
</protein>
<dbReference type="Ensembl" id="ENSCMUT00000032956.1">
    <property type="protein sequence ID" value="ENSCMUP00000028800.1"/>
    <property type="gene ID" value="ENSCMUG00000020208.1"/>
</dbReference>
<keyword evidence="6" id="KW-1185">Reference proteome</keyword>
<dbReference type="PANTHER" id="PTHR21567:SF30">
    <property type="entry name" value="CLIP-ASSOCIATING PROTEIN 2"/>
    <property type="match status" value="1"/>
</dbReference>
<dbReference type="GO" id="GO:0008017">
    <property type="term" value="F:microtubule binding"/>
    <property type="evidence" value="ECO:0007669"/>
    <property type="project" value="TreeGrafter"/>
</dbReference>
<dbReference type="GO" id="GO:0090307">
    <property type="term" value="P:mitotic spindle assembly"/>
    <property type="evidence" value="ECO:0007669"/>
    <property type="project" value="TreeGrafter"/>
</dbReference>
<comment type="subcellular location">
    <subcellularLocation>
        <location evidence="1">Cytoplasm</location>
        <location evidence="1">Cytoskeleton</location>
    </subcellularLocation>
</comment>
<dbReference type="GO" id="GO:0000776">
    <property type="term" value="C:kinetochore"/>
    <property type="evidence" value="ECO:0007669"/>
    <property type="project" value="TreeGrafter"/>
</dbReference>
<dbReference type="InterPro" id="IPR048491">
    <property type="entry name" value="XMAP215_CLASP_TOG"/>
</dbReference>
<dbReference type="SUPFAM" id="SSF48371">
    <property type="entry name" value="ARM repeat"/>
    <property type="match status" value="1"/>
</dbReference>
<evidence type="ECO:0000313" key="5">
    <source>
        <dbReference type="Ensembl" id="ENSCMUP00000028800.1"/>
    </source>
</evidence>
<keyword evidence="2" id="KW-0963">Cytoplasm</keyword>
<name>A0A8U7M3G8_CORMO</name>
<reference evidence="5" key="3">
    <citation type="submission" date="2025-09" db="UniProtKB">
        <authorList>
            <consortium name="Ensembl"/>
        </authorList>
    </citation>
    <scope>IDENTIFICATION</scope>
</reference>
<evidence type="ECO:0000256" key="2">
    <source>
        <dbReference type="ARBA" id="ARBA00022490"/>
    </source>
</evidence>
<dbReference type="AlphaFoldDB" id="A0A8U7M3G8"/>
<dbReference type="PANTHER" id="PTHR21567">
    <property type="entry name" value="CLASP"/>
    <property type="match status" value="1"/>
</dbReference>
<dbReference type="SMART" id="SM01349">
    <property type="entry name" value="TOG"/>
    <property type="match status" value="1"/>
</dbReference>
<proteinExistence type="predicted"/>
<dbReference type="GO" id="GO:0040001">
    <property type="term" value="P:establishment of mitotic spindle localization"/>
    <property type="evidence" value="ECO:0007669"/>
    <property type="project" value="TreeGrafter"/>
</dbReference>
<sequence length="304" mass="33497">MEPAGMDYFCEQVQQKDVGRRMQVGQELLEYLGDPARSPDLEQDQQRLDKVIDELTAWVNSSNFKVSLLGLDVLGAFVDRLSGRFKPYIGTVLLPLIDRMGDAKDQVREQAQNLILKLMCEAAPPMYIWERLAVGFKHKNYRSREGVCLCLVATLNIYGAQPLVLSKFVPHLCIAFGDSNSQVRDAAILAVVEVYRHVGEKVRIDLTKRGIPPGRLQTIFAKFDEIRNSDNMILSSVSDKSFDDEESVDGNRPSSAASAFKVPAPKKPGNPSNSARKPGSAGGPKVGGNVKCVHVCLCECTLSL</sequence>
<dbReference type="InterPro" id="IPR011989">
    <property type="entry name" value="ARM-like"/>
</dbReference>
<dbReference type="GO" id="GO:0045180">
    <property type="term" value="C:basal cortex"/>
    <property type="evidence" value="ECO:0007669"/>
    <property type="project" value="TreeGrafter"/>
</dbReference>
<accession>A0A8U7M3G8</accession>
<keyword evidence="3" id="KW-0206">Cytoskeleton</keyword>
<dbReference type="GO" id="GO:0072686">
    <property type="term" value="C:mitotic spindle"/>
    <property type="evidence" value="ECO:0007669"/>
    <property type="project" value="TreeGrafter"/>
</dbReference>
<dbReference type="Proteomes" id="UP000694553">
    <property type="component" value="Unassembled WGS sequence"/>
</dbReference>
<reference evidence="5" key="2">
    <citation type="submission" date="2025-08" db="UniProtKB">
        <authorList>
            <consortium name="Ensembl"/>
        </authorList>
    </citation>
    <scope>IDENTIFICATION</scope>
</reference>
<organism evidence="5 6">
    <name type="scientific">Corvus moneduloides</name>
    <name type="common">New Caledonian crow</name>
    <dbReference type="NCBI Taxonomy" id="1196302"/>
    <lineage>
        <taxon>Eukaryota</taxon>
        <taxon>Metazoa</taxon>
        <taxon>Chordata</taxon>
        <taxon>Craniata</taxon>
        <taxon>Vertebrata</taxon>
        <taxon>Euteleostomi</taxon>
        <taxon>Archelosauria</taxon>
        <taxon>Archosauria</taxon>
        <taxon>Dinosauria</taxon>
        <taxon>Saurischia</taxon>
        <taxon>Theropoda</taxon>
        <taxon>Coelurosauria</taxon>
        <taxon>Aves</taxon>
        <taxon>Neognathae</taxon>
        <taxon>Neoaves</taxon>
        <taxon>Telluraves</taxon>
        <taxon>Australaves</taxon>
        <taxon>Passeriformes</taxon>
        <taxon>Corvoidea</taxon>
        <taxon>Corvidae</taxon>
        <taxon>Corvus</taxon>
    </lineage>
</organism>
<dbReference type="GO" id="GO:0005815">
    <property type="term" value="C:microtubule organizing center"/>
    <property type="evidence" value="ECO:0007669"/>
    <property type="project" value="TreeGrafter"/>
</dbReference>